<keyword evidence="1 6" id="KW-0547">Nucleotide-binding</keyword>
<dbReference type="PROSITE" id="PS01050">
    <property type="entry name" value="YJEF_C_2"/>
    <property type="match status" value="1"/>
</dbReference>
<dbReference type="GO" id="GO:0052856">
    <property type="term" value="F:NAD(P)HX epimerase activity"/>
    <property type="evidence" value="ECO:0007669"/>
    <property type="project" value="TreeGrafter"/>
</dbReference>
<dbReference type="AlphaFoldDB" id="A0A6M0H4H7"/>
<keyword evidence="4 6" id="KW-0520">NAD</keyword>
<accession>A0A6M0H4H7</accession>
<evidence type="ECO:0000256" key="1">
    <source>
        <dbReference type="ARBA" id="ARBA00022741"/>
    </source>
</evidence>
<gene>
    <name evidence="6" type="primary">nnrD</name>
    <name evidence="8" type="ORF">G3M99_06485</name>
</gene>
<dbReference type="GO" id="GO:0046496">
    <property type="term" value="P:nicotinamide nucleotide metabolic process"/>
    <property type="evidence" value="ECO:0007669"/>
    <property type="project" value="UniProtKB-UniRule"/>
</dbReference>
<dbReference type="Proteomes" id="UP000481872">
    <property type="component" value="Unassembled WGS sequence"/>
</dbReference>
<evidence type="ECO:0000313" key="9">
    <source>
        <dbReference type="Proteomes" id="UP000481872"/>
    </source>
</evidence>
<dbReference type="NCBIfam" id="TIGR00196">
    <property type="entry name" value="yjeF_cterm"/>
    <property type="match status" value="1"/>
</dbReference>
<name>A0A6M0H4H7_9CLOT</name>
<feature type="binding site" evidence="6">
    <location>
        <begin position="211"/>
        <end position="215"/>
    </location>
    <ligand>
        <name>AMP</name>
        <dbReference type="ChEBI" id="CHEBI:456215"/>
    </ligand>
</feature>
<keyword evidence="9" id="KW-1185">Reference proteome</keyword>
<evidence type="ECO:0000313" key="8">
    <source>
        <dbReference type="EMBL" id="NEU04512.1"/>
    </source>
</evidence>
<dbReference type="HAMAP" id="MF_01965">
    <property type="entry name" value="NADHX_dehydratase"/>
    <property type="match status" value="1"/>
</dbReference>
<protein>
    <recommendedName>
        <fullName evidence="6">ADP-dependent (S)-NAD(P)H-hydrate dehydratase</fullName>
        <ecNumber evidence="6">4.2.1.136</ecNumber>
    </recommendedName>
    <alternativeName>
        <fullName evidence="6">ADP-dependent NAD(P)HX dehydratase</fullName>
    </alternativeName>
</protein>
<comment type="cofactor">
    <cofactor evidence="6">
        <name>Mg(2+)</name>
        <dbReference type="ChEBI" id="CHEBI:18420"/>
    </cofactor>
</comment>
<sequence>MSGGLKDIKNTIISNLHSIHLKSKRLDSNLISGCFVEREIDGHKGDYGRVLVIAGSKGFSGAAYLATEAAVKSGAGLVTLCTHKAVQGIMSIKLTEAMTINYEQTDKINNLVVKSNVIALGPGMGNNSLTFNILKEIVTKSECPLVIDADGLNVLQGNLELLEMKNNEIVLTPHLGEMSRLTGLTVDEIKEDKVKTCKEFAKIHNIILLLKGYETIITNGDEVYINSTGNSAMASGGMGDTLTGIIASFIAQGYEPFKATYMSAYIHGFCGDVLSKDMFCVNATHIIEFLPYGIKMLLESKDDFREEILSN</sequence>
<comment type="subunit">
    <text evidence="6">Homotetramer.</text>
</comment>
<evidence type="ECO:0000256" key="4">
    <source>
        <dbReference type="ARBA" id="ARBA00023027"/>
    </source>
</evidence>
<keyword evidence="5 6" id="KW-0456">Lyase</keyword>
<keyword evidence="2 6" id="KW-0067">ATP-binding</keyword>
<feature type="binding site" evidence="6">
    <location>
        <position position="240"/>
    </location>
    <ligand>
        <name>(6S)-NADPHX</name>
        <dbReference type="ChEBI" id="CHEBI:64076"/>
    </ligand>
</feature>
<keyword evidence="3 6" id="KW-0521">NADP</keyword>
<dbReference type="EC" id="4.2.1.136" evidence="6"/>
<evidence type="ECO:0000259" key="7">
    <source>
        <dbReference type="PROSITE" id="PS51383"/>
    </source>
</evidence>
<dbReference type="PROSITE" id="PS51383">
    <property type="entry name" value="YJEF_C_3"/>
    <property type="match status" value="1"/>
</dbReference>
<dbReference type="InterPro" id="IPR000631">
    <property type="entry name" value="CARKD"/>
</dbReference>
<feature type="binding site" evidence="6">
    <location>
        <position position="239"/>
    </location>
    <ligand>
        <name>AMP</name>
        <dbReference type="ChEBI" id="CHEBI:456215"/>
    </ligand>
</feature>
<dbReference type="GO" id="GO:0110051">
    <property type="term" value="P:metabolite repair"/>
    <property type="evidence" value="ECO:0007669"/>
    <property type="project" value="TreeGrafter"/>
</dbReference>
<dbReference type="Pfam" id="PF01256">
    <property type="entry name" value="Carb_kinase"/>
    <property type="match status" value="1"/>
</dbReference>
<proteinExistence type="inferred from homology"/>
<organism evidence="8 9">
    <name type="scientific">Clostridium senegalense</name>
    <dbReference type="NCBI Taxonomy" id="1465809"/>
    <lineage>
        <taxon>Bacteria</taxon>
        <taxon>Bacillati</taxon>
        <taxon>Bacillota</taxon>
        <taxon>Clostridia</taxon>
        <taxon>Eubacteriales</taxon>
        <taxon>Clostridiaceae</taxon>
        <taxon>Clostridium</taxon>
    </lineage>
</organism>
<feature type="domain" description="YjeF C-terminal" evidence="7">
    <location>
        <begin position="27"/>
        <end position="297"/>
    </location>
</feature>
<feature type="binding site" evidence="6">
    <location>
        <position position="123"/>
    </location>
    <ligand>
        <name>(6S)-NADPHX</name>
        <dbReference type="ChEBI" id="CHEBI:64076"/>
    </ligand>
</feature>
<comment type="similarity">
    <text evidence="6">Belongs to the NnrD/CARKD family.</text>
</comment>
<dbReference type="RefSeq" id="WP_199869583.1">
    <property type="nucleotide sequence ID" value="NZ_JAAGPU010000009.1"/>
</dbReference>
<dbReference type="SUPFAM" id="SSF53613">
    <property type="entry name" value="Ribokinase-like"/>
    <property type="match status" value="1"/>
</dbReference>
<evidence type="ECO:0000256" key="6">
    <source>
        <dbReference type="HAMAP-Rule" id="MF_01965"/>
    </source>
</evidence>
<comment type="caution">
    <text evidence="8">The sequence shown here is derived from an EMBL/GenBank/DDBJ whole genome shotgun (WGS) entry which is preliminary data.</text>
</comment>
<evidence type="ECO:0000256" key="3">
    <source>
        <dbReference type="ARBA" id="ARBA00022857"/>
    </source>
</evidence>
<comment type="function">
    <text evidence="6">Catalyzes the dehydration of the S-form of NAD(P)HX at the expense of ADP, which is converted to AMP. Together with NAD(P)HX epimerase, which catalyzes the epimerization of the S- and R-forms, the enzyme allows the repair of both epimers of NAD(P)HX, a damaged form of NAD(P)H that is a result of enzymatic or heat-dependent hydration.</text>
</comment>
<evidence type="ECO:0000256" key="2">
    <source>
        <dbReference type="ARBA" id="ARBA00022840"/>
    </source>
</evidence>
<feature type="binding site" evidence="6">
    <location>
        <position position="62"/>
    </location>
    <ligand>
        <name>(6S)-NADPHX</name>
        <dbReference type="ChEBI" id="CHEBI:64076"/>
    </ligand>
</feature>
<dbReference type="EMBL" id="JAAGPU010000009">
    <property type="protein sequence ID" value="NEU04512.1"/>
    <property type="molecule type" value="Genomic_DNA"/>
</dbReference>
<reference evidence="8 9" key="1">
    <citation type="submission" date="2020-02" db="EMBL/GenBank/DDBJ databases">
        <title>Genome assembly of a novel Clostridium senegalense strain.</title>
        <authorList>
            <person name="Gupta T.B."/>
            <person name="Jauregui R."/>
            <person name="Maclean P."/>
            <person name="Nawarathana A."/>
            <person name="Brightwell G."/>
        </authorList>
    </citation>
    <scope>NUCLEOTIDE SEQUENCE [LARGE SCALE GENOMIC DNA]</scope>
    <source>
        <strain evidence="8 9">AGRFS4</strain>
    </source>
</reference>
<dbReference type="CDD" id="cd01171">
    <property type="entry name" value="YXKO-related"/>
    <property type="match status" value="1"/>
</dbReference>
<feature type="binding site" evidence="6">
    <location>
        <position position="174"/>
    </location>
    <ligand>
        <name>(6S)-NADPHX</name>
        <dbReference type="ChEBI" id="CHEBI:64076"/>
    </ligand>
</feature>
<comment type="catalytic activity">
    <reaction evidence="6">
        <text>(6S)-NADPHX + ADP = AMP + phosphate + NADPH + H(+)</text>
        <dbReference type="Rhea" id="RHEA:32235"/>
        <dbReference type="ChEBI" id="CHEBI:15378"/>
        <dbReference type="ChEBI" id="CHEBI:43474"/>
        <dbReference type="ChEBI" id="CHEBI:57783"/>
        <dbReference type="ChEBI" id="CHEBI:64076"/>
        <dbReference type="ChEBI" id="CHEBI:456215"/>
        <dbReference type="ChEBI" id="CHEBI:456216"/>
        <dbReference type="EC" id="4.2.1.136"/>
    </reaction>
</comment>
<dbReference type="Gene3D" id="3.40.1190.20">
    <property type="match status" value="1"/>
</dbReference>
<dbReference type="PANTHER" id="PTHR12592">
    <property type="entry name" value="ATP-DEPENDENT (S)-NAD(P)H-HYDRATE DEHYDRATASE FAMILY MEMBER"/>
    <property type="match status" value="1"/>
</dbReference>
<evidence type="ECO:0000256" key="5">
    <source>
        <dbReference type="ARBA" id="ARBA00023239"/>
    </source>
</evidence>
<dbReference type="GO" id="GO:0005524">
    <property type="term" value="F:ATP binding"/>
    <property type="evidence" value="ECO:0007669"/>
    <property type="project" value="UniProtKB-KW"/>
</dbReference>
<dbReference type="PANTHER" id="PTHR12592:SF0">
    <property type="entry name" value="ATP-DEPENDENT (S)-NAD(P)H-HYDRATE DEHYDRATASE"/>
    <property type="match status" value="1"/>
</dbReference>
<dbReference type="GO" id="GO:0052855">
    <property type="term" value="F:ADP-dependent NAD(P)H-hydrate dehydratase activity"/>
    <property type="evidence" value="ECO:0007669"/>
    <property type="project" value="UniProtKB-UniRule"/>
</dbReference>
<comment type="catalytic activity">
    <reaction evidence="6">
        <text>(6S)-NADHX + ADP = AMP + phosphate + NADH + H(+)</text>
        <dbReference type="Rhea" id="RHEA:32223"/>
        <dbReference type="ChEBI" id="CHEBI:15378"/>
        <dbReference type="ChEBI" id="CHEBI:43474"/>
        <dbReference type="ChEBI" id="CHEBI:57945"/>
        <dbReference type="ChEBI" id="CHEBI:64074"/>
        <dbReference type="ChEBI" id="CHEBI:456215"/>
        <dbReference type="ChEBI" id="CHEBI:456216"/>
        <dbReference type="EC" id="4.2.1.136"/>
    </reaction>
</comment>
<dbReference type="InterPro" id="IPR017953">
    <property type="entry name" value="Carbohydrate_kinase_pred_CS"/>
</dbReference>
<dbReference type="InterPro" id="IPR029056">
    <property type="entry name" value="Ribokinase-like"/>
</dbReference>